<organism evidence="2">
    <name type="scientific">Streptomyces sp. R39</name>
    <dbReference type="NCBI Taxonomy" id="3238631"/>
    <lineage>
        <taxon>Bacteria</taxon>
        <taxon>Bacillati</taxon>
        <taxon>Actinomycetota</taxon>
        <taxon>Actinomycetes</taxon>
        <taxon>Kitasatosporales</taxon>
        <taxon>Streptomycetaceae</taxon>
        <taxon>Streptomyces</taxon>
    </lineage>
</organism>
<keyword evidence="1" id="KW-1133">Transmembrane helix</keyword>
<protein>
    <submittedName>
        <fullName evidence="2">Uncharacterized protein</fullName>
    </submittedName>
</protein>
<evidence type="ECO:0000313" key="2">
    <source>
        <dbReference type="EMBL" id="XDQ46710.1"/>
    </source>
</evidence>
<evidence type="ECO:0000256" key="1">
    <source>
        <dbReference type="SAM" id="Phobius"/>
    </source>
</evidence>
<dbReference type="AlphaFoldDB" id="A0AB39QSZ9"/>
<dbReference type="EMBL" id="CP163441">
    <property type="protein sequence ID" value="XDQ46710.1"/>
    <property type="molecule type" value="Genomic_DNA"/>
</dbReference>
<proteinExistence type="predicted"/>
<gene>
    <name evidence="2" type="ORF">AB5J52_33100</name>
</gene>
<keyword evidence="1" id="KW-0472">Membrane</keyword>
<accession>A0AB39QSZ9</accession>
<keyword evidence="1" id="KW-0812">Transmembrane</keyword>
<sequence>MRWGLLAVLVLVLMMPLWGLQPYGKQFDYKAAGTWGDWVSGLGQFAAVATAIGVVFRSEHRDRERQQTSVAAWMNVLSDVNEPYWAVQIENSASLPVFRWRIDSPDGAVHLCHEELGPITPGRTDYEVAVPAQADQSHALPLKMTFVDSGGQLWSRSEMGGISKVRGPITWHQTGTSS</sequence>
<feature type="transmembrane region" description="Helical" evidence="1">
    <location>
        <begin position="35"/>
        <end position="56"/>
    </location>
</feature>
<name>A0AB39QSZ9_9ACTN</name>
<dbReference type="GeneID" id="301465561"/>
<dbReference type="RefSeq" id="WP_234536383.1">
    <property type="nucleotide sequence ID" value="NZ_CP163441.1"/>
</dbReference>
<reference evidence="2" key="1">
    <citation type="submission" date="2024-07" db="EMBL/GenBank/DDBJ databases">
        <authorList>
            <person name="Yu S.T."/>
        </authorList>
    </citation>
    <scope>NUCLEOTIDE SEQUENCE</scope>
    <source>
        <strain evidence="2">R39</strain>
    </source>
</reference>